<evidence type="ECO:0000256" key="3">
    <source>
        <dbReference type="ARBA" id="ARBA00022448"/>
    </source>
</evidence>
<protein>
    <submittedName>
        <fullName evidence="10">Aquaporin Z</fullName>
    </submittedName>
</protein>
<keyword evidence="3 8" id="KW-0813">Transport</keyword>
<dbReference type="Gene3D" id="1.20.1080.10">
    <property type="entry name" value="Glycerol uptake facilitator protein"/>
    <property type="match status" value="1"/>
</dbReference>
<evidence type="ECO:0000256" key="6">
    <source>
        <dbReference type="ARBA" id="ARBA00022989"/>
    </source>
</evidence>
<dbReference type="Proteomes" id="UP000829069">
    <property type="component" value="Chromosome"/>
</dbReference>
<keyword evidence="11" id="KW-1185">Reference proteome</keyword>
<evidence type="ECO:0000256" key="7">
    <source>
        <dbReference type="ARBA" id="ARBA00023136"/>
    </source>
</evidence>
<dbReference type="InterPro" id="IPR034294">
    <property type="entry name" value="Aquaporin_transptr"/>
</dbReference>
<feature type="transmembrane region" description="Helical" evidence="9">
    <location>
        <begin position="88"/>
        <end position="110"/>
    </location>
</feature>
<keyword evidence="4" id="KW-1003">Cell membrane</keyword>
<dbReference type="InterPro" id="IPR023271">
    <property type="entry name" value="Aquaporin-like"/>
</dbReference>
<evidence type="ECO:0000256" key="2">
    <source>
        <dbReference type="ARBA" id="ARBA00006175"/>
    </source>
</evidence>
<feature type="transmembrane region" description="Helical" evidence="9">
    <location>
        <begin position="38"/>
        <end position="60"/>
    </location>
</feature>
<dbReference type="PRINTS" id="PR00783">
    <property type="entry name" value="MINTRINSICP"/>
</dbReference>
<comment type="similarity">
    <text evidence="2 8">Belongs to the MIP/aquaporin (TC 1.A.8) family.</text>
</comment>
<dbReference type="EMBL" id="CP093326">
    <property type="protein sequence ID" value="UNK47495.1"/>
    <property type="molecule type" value="Genomic_DNA"/>
</dbReference>
<gene>
    <name evidence="10" type="primary">aqpZ</name>
    <name evidence="10" type="ORF">MNQ99_01345</name>
</gene>
<dbReference type="CDD" id="cd00333">
    <property type="entry name" value="MIP"/>
    <property type="match status" value="1"/>
</dbReference>
<accession>A0ABY3WE76</accession>
<dbReference type="InterPro" id="IPR022357">
    <property type="entry name" value="MIP_CS"/>
</dbReference>
<evidence type="ECO:0000256" key="1">
    <source>
        <dbReference type="ARBA" id="ARBA00004651"/>
    </source>
</evidence>
<evidence type="ECO:0000256" key="5">
    <source>
        <dbReference type="ARBA" id="ARBA00022692"/>
    </source>
</evidence>
<keyword evidence="6 9" id="KW-1133">Transmembrane helix</keyword>
<organism evidence="10 11">
    <name type="scientific">Arthrobacter sulfonylureivorans</name>
    <dbReference type="NCBI Taxonomy" id="2486855"/>
    <lineage>
        <taxon>Bacteria</taxon>
        <taxon>Bacillati</taxon>
        <taxon>Actinomycetota</taxon>
        <taxon>Actinomycetes</taxon>
        <taxon>Micrococcales</taxon>
        <taxon>Micrococcaceae</taxon>
        <taxon>Arthrobacter</taxon>
    </lineage>
</organism>
<dbReference type="SUPFAM" id="SSF81338">
    <property type="entry name" value="Aquaporin-like"/>
    <property type="match status" value="1"/>
</dbReference>
<feature type="transmembrane region" description="Helical" evidence="9">
    <location>
        <begin position="210"/>
        <end position="235"/>
    </location>
</feature>
<proteinExistence type="inferred from homology"/>
<dbReference type="InterPro" id="IPR000425">
    <property type="entry name" value="MIP"/>
</dbReference>
<sequence>MIARLLAEFLGTFILVFGGVGTAIFAASFPGADAGNPLGVGFLGVALAFGLTVLVGIYAFGHISGGHFNPAVTVGLACGGRFRWKDSVGYIVAQLVGGIVGSSLVFAIAAGGPDGFLAAAQESGFASNGYGDLSPGGFSLLSALLIEIILTAVFVLVIMGVTESRGAKAFAGLAIGLTLTLIHLISIPVTNTSVNPARSIAAALYGGADYLAQLWLFILAPLIGALIGGMVYRLALESRGRQAVR</sequence>
<evidence type="ECO:0000313" key="10">
    <source>
        <dbReference type="EMBL" id="UNK47495.1"/>
    </source>
</evidence>
<comment type="subcellular location">
    <subcellularLocation>
        <location evidence="1">Cell membrane</location>
        <topology evidence="1">Multi-pass membrane protein</topology>
    </subcellularLocation>
</comment>
<dbReference type="NCBIfam" id="TIGR00861">
    <property type="entry name" value="MIP"/>
    <property type="match status" value="1"/>
</dbReference>
<evidence type="ECO:0000313" key="11">
    <source>
        <dbReference type="Proteomes" id="UP000829069"/>
    </source>
</evidence>
<dbReference type="PROSITE" id="PS00221">
    <property type="entry name" value="MIP"/>
    <property type="match status" value="1"/>
</dbReference>
<keyword evidence="5 8" id="KW-0812">Transmembrane</keyword>
<dbReference type="Pfam" id="PF00230">
    <property type="entry name" value="MIP"/>
    <property type="match status" value="1"/>
</dbReference>
<dbReference type="NCBIfam" id="NF003838">
    <property type="entry name" value="PRK05420.1"/>
    <property type="match status" value="1"/>
</dbReference>
<dbReference type="PANTHER" id="PTHR19139">
    <property type="entry name" value="AQUAPORIN TRANSPORTER"/>
    <property type="match status" value="1"/>
</dbReference>
<name>A0ABY3WE76_9MICC</name>
<evidence type="ECO:0000256" key="8">
    <source>
        <dbReference type="RuleBase" id="RU000477"/>
    </source>
</evidence>
<evidence type="ECO:0000256" key="9">
    <source>
        <dbReference type="SAM" id="Phobius"/>
    </source>
</evidence>
<keyword evidence="7 9" id="KW-0472">Membrane</keyword>
<evidence type="ECO:0000256" key="4">
    <source>
        <dbReference type="ARBA" id="ARBA00022475"/>
    </source>
</evidence>
<dbReference type="PANTHER" id="PTHR19139:SF199">
    <property type="entry name" value="MIP17260P"/>
    <property type="match status" value="1"/>
</dbReference>
<reference evidence="10 11" key="1">
    <citation type="submission" date="2022-03" db="EMBL/GenBank/DDBJ databases">
        <title>Isotopic signatures of nitrous oxide derived from detoxification processes.</title>
        <authorList>
            <person name="Behrendt U."/>
            <person name="Buchen C."/>
            <person name="Well R."/>
            <person name="Ulrich A."/>
            <person name="Rohe L."/>
            <person name="Kolb S."/>
            <person name="Schloter M."/>
            <person name="Horn M.A."/>
            <person name="Augustin J."/>
        </authorList>
    </citation>
    <scope>NUCLEOTIDE SEQUENCE [LARGE SCALE GENOMIC DNA]</scope>
    <source>
        <strain evidence="10 11">S4-C24</strain>
    </source>
</reference>
<feature type="transmembrane region" description="Helical" evidence="9">
    <location>
        <begin position="138"/>
        <end position="158"/>
    </location>
</feature>
<feature type="transmembrane region" description="Helical" evidence="9">
    <location>
        <begin position="170"/>
        <end position="190"/>
    </location>
</feature>
<feature type="transmembrane region" description="Helical" evidence="9">
    <location>
        <begin position="12"/>
        <end position="32"/>
    </location>
</feature>